<reference evidence="2" key="1">
    <citation type="journal article" date="2015" name="Genome Announc.">
        <title>Draft whole-genome sequence of the biocontrol agent Trichoderma harzianum T6776.</title>
        <authorList>
            <person name="Baroncelli R."/>
            <person name="Piaggeschi G."/>
            <person name="Fiorini L."/>
            <person name="Bertolini E."/>
            <person name="Zapparata A."/>
            <person name="Pe M.E."/>
            <person name="Sarrocco S."/>
            <person name="Vannacci G."/>
        </authorList>
    </citation>
    <scope>NUCLEOTIDE SEQUENCE [LARGE SCALE GENOMIC DNA]</scope>
    <source>
        <strain evidence="2">T6776</strain>
    </source>
</reference>
<evidence type="ECO:0000313" key="1">
    <source>
        <dbReference type="EMBL" id="KKP00461.1"/>
    </source>
</evidence>
<evidence type="ECO:0000313" key="2">
    <source>
        <dbReference type="Proteomes" id="UP000034112"/>
    </source>
</evidence>
<proteinExistence type="predicted"/>
<dbReference type="AlphaFoldDB" id="A0A0F9X5H6"/>
<protein>
    <submittedName>
        <fullName evidence="1">Uncharacterized protein</fullName>
    </submittedName>
</protein>
<sequence>MLFSSIQLPRLLDATVSVSFGTSKRSNLGSGPVGDDSANPAPIKYQLPTGSGIQSSFGMVIDPSSWLASSRSTVYLSVGEGWFQKTQICFPAATRAGLTPGRDSNELGAISSLAVMWTAAAAAAAAAINQ</sequence>
<organism evidence="1 2">
    <name type="scientific">Trichoderma harzianum</name>
    <name type="common">Hypocrea lixii</name>
    <dbReference type="NCBI Taxonomy" id="5544"/>
    <lineage>
        <taxon>Eukaryota</taxon>
        <taxon>Fungi</taxon>
        <taxon>Dikarya</taxon>
        <taxon>Ascomycota</taxon>
        <taxon>Pezizomycotina</taxon>
        <taxon>Sordariomycetes</taxon>
        <taxon>Hypocreomycetidae</taxon>
        <taxon>Hypocreales</taxon>
        <taxon>Hypocreaceae</taxon>
        <taxon>Trichoderma</taxon>
    </lineage>
</organism>
<comment type="caution">
    <text evidence="1">The sequence shown here is derived from an EMBL/GenBank/DDBJ whole genome shotgun (WGS) entry which is preliminary data.</text>
</comment>
<dbReference type="EMBL" id="JOKZ01000251">
    <property type="protein sequence ID" value="KKP00461.1"/>
    <property type="molecule type" value="Genomic_DNA"/>
</dbReference>
<gene>
    <name evidence="1" type="ORF">THAR02_07433</name>
</gene>
<dbReference type="Proteomes" id="UP000034112">
    <property type="component" value="Unassembled WGS sequence"/>
</dbReference>
<accession>A0A0F9X5H6</accession>
<name>A0A0F9X5H6_TRIHA</name>